<dbReference type="AlphaFoldDB" id="A0A6C0GQS9"/>
<evidence type="ECO:0000313" key="3">
    <source>
        <dbReference type="Proteomes" id="UP000480178"/>
    </source>
</evidence>
<evidence type="ECO:0000313" key="2">
    <source>
        <dbReference type="EMBL" id="QHT70411.1"/>
    </source>
</evidence>
<keyword evidence="3" id="KW-1185">Reference proteome</keyword>
<protein>
    <recommendedName>
        <fullName evidence="4">Fibronectin type III domain-containing protein</fullName>
    </recommendedName>
</protein>
<evidence type="ECO:0000256" key="1">
    <source>
        <dbReference type="SAM" id="SignalP"/>
    </source>
</evidence>
<reference evidence="2 3" key="1">
    <citation type="submission" date="2020-01" db="EMBL/GenBank/DDBJ databases">
        <authorList>
            <person name="Kim M.K."/>
        </authorList>
    </citation>
    <scope>NUCLEOTIDE SEQUENCE [LARGE SCALE GENOMIC DNA]</scope>
    <source>
        <strain evidence="2 3">172606-1</strain>
    </source>
</reference>
<feature type="chain" id="PRO_5025544886" description="Fibronectin type III domain-containing protein" evidence="1">
    <location>
        <begin position="19"/>
        <end position="354"/>
    </location>
</feature>
<dbReference type="RefSeq" id="WP_162446390.1">
    <property type="nucleotide sequence ID" value="NZ_CP048222.1"/>
</dbReference>
<sequence>MNKIVFLVFVLLSFPSIAQVINDDIAKRLVLQSNTTLTSNTTNCTVQWSCVDTKAVTGCILFHNDQWFEFTTKQAGTYYLTITNQACRDIRGVQALVIDGEACKPSTYTHLVCYSTGYQDDISLTLDSLQANHTYLVNIDGYLNDFCQFELTLRTRMPDFAVTSLPQPVETMAQAQDSLVQLQWMLPDSLRDELTGFYILRRHQSEKKSLELTRFAAVTNTFGSRQNSYTHTDTVQKEGMYTYKIIGSTSQQKNYLLKEVNIQIHPLPKAKPAPEDILTVEVPIRKKMNVQILLINASTDKLLKKAYMLTSSKNKNLIRFDIAAFRKEGIRNYKVLVQEIENPKGYSKTFFFEQ</sequence>
<gene>
    <name evidence="2" type="ORF">GXP67_29025</name>
</gene>
<evidence type="ECO:0008006" key="4">
    <source>
        <dbReference type="Google" id="ProtNLM"/>
    </source>
</evidence>
<organism evidence="2 3">
    <name type="scientific">Rhodocytophaga rosea</name>
    <dbReference type="NCBI Taxonomy" id="2704465"/>
    <lineage>
        <taxon>Bacteria</taxon>
        <taxon>Pseudomonadati</taxon>
        <taxon>Bacteroidota</taxon>
        <taxon>Cytophagia</taxon>
        <taxon>Cytophagales</taxon>
        <taxon>Rhodocytophagaceae</taxon>
        <taxon>Rhodocytophaga</taxon>
    </lineage>
</organism>
<dbReference type="KEGG" id="rhoz:GXP67_29025"/>
<dbReference type="EMBL" id="CP048222">
    <property type="protein sequence ID" value="QHT70411.1"/>
    <property type="molecule type" value="Genomic_DNA"/>
</dbReference>
<feature type="signal peptide" evidence="1">
    <location>
        <begin position="1"/>
        <end position="18"/>
    </location>
</feature>
<name>A0A6C0GQS9_9BACT</name>
<keyword evidence="1" id="KW-0732">Signal</keyword>
<dbReference type="Proteomes" id="UP000480178">
    <property type="component" value="Chromosome"/>
</dbReference>
<accession>A0A6C0GQS9</accession>
<proteinExistence type="predicted"/>